<evidence type="ECO:0000256" key="5">
    <source>
        <dbReference type="ARBA" id="ARBA00022448"/>
    </source>
</evidence>
<sequence>MFEQARPHRFPPLSQVRSLVTTTEAGAAAPVAGQLQAAVAAGFQEGLAKGYQEGLASGREAALEQGLREGRQQGRQQASAEARREGQALLEALATPLEAMLSALKNQRAEYQSAQRKEVVELVAKVARQVIRCELALQPTQLLALVDETIATLPPARDEDIEVFLNPEELAQIRELDPARAERLQLRADAALAPGECRVRAAGREADAGCKQRLTACMEQIEQQLGASEEDSLPDADDDLLRAAA</sequence>
<feature type="region of interest" description="Disordered" evidence="10">
    <location>
        <begin position="62"/>
        <end position="82"/>
    </location>
</feature>
<dbReference type="InterPro" id="IPR051472">
    <property type="entry name" value="T3SS_Stator/FliH"/>
</dbReference>
<evidence type="ECO:0000256" key="9">
    <source>
        <dbReference type="ARBA" id="ARBA00023225"/>
    </source>
</evidence>
<reference evidence="12 13" key="1">
    <citation type="journal article" date="2019" name="Int. J. Syst. Evol. Microbiol.">
        <title>The Global Catalogue of Microorganisms (GCM) 10K type strain sequencing project: providing services to taxonomists for standard genome sequencing and annotation.</title>
        <authorList>
            <consortium name="The Broad Institute Genomics Platform"/>
            <consortium name="The Broad Institute Genome Sequencing Center for Infectious Disease"/>
            <person name="Wu L."/>
            <person name="Ma J."/>
        </authorList>
    </citation>
    <scope>NUCLEOTIDE SEQUENCE [LARGE SCALE GENOMIC DNA]</scope>
    <source>
        <strain evidence="12 13">JCM 15503</strain>
    </source>
</reference>
<name>A0ABN1K925_9BURK</name>
<proteinExistence type="inferred from homology"/>
<feature type="domain" description="Flagellar assembly protein FliH/Type III secretion system HrpE" evidence="11">
    <location>
        <begin position="93"/>
        <end position="216"/>
    </location>
</feature>
<evidence type="ECO:0000256" key="4">
    <source>
        <dbReference type="ARBA" id="ARBA00016507"/>
    </source>
</evidence>
<evidence type="ECO:0000256" key="7">
    <source>
        <dbReference type="ARBA" id="ARBA00022795"/>
    </source>
</evidence>
<dbReference type="InterPro" id="IPR018035">
    <property type="entry name" value="Flagellar_FliH/T3SS_HrpE"/>
</dbReference>
<accession>A0ABN1K925</accession>
<feature type="compositionally biased region" description="Acidic residues" evidence="10">
    <location>
        <begin position="228"/>
        <end position="238"/>
    </location>
</feature>
<dbReference type="InterPro" id="IPR000563">
    <property type="entry name" value="Flag_FliH"/>
</dbReference>
<dbReference type="NCBIfam" id="NF009925">
    <property type="entry name" value="PRK13386.1"/>
    <property type="match status" value="1"/>
</dbReference>
<dbReference type="PANTHER" id="PTHR34982">
    <property type="entry name" value="YOP PROTEINS TRANSLOCATION PROTEIN L"/>
    <property type="match status" value="1"/>
</dbReference>
<keyword evidence="7" id="KW-1005">Bacterial flagellum biogenesis</keyword>
<comment type="function">
    <text evidence="1">Needed for flagellar regrowth and assembly.</text>
</comment>
<comment type="caution">
    <text evidence="12">The sequence shown here is derived from an EMBL/GenBank/DDBJ whole genome shotgun (WGS) entry which is preliminary data.</text>
</comment>
<dbReference type="RefSeq" id="WP_231010084.1">
    <property type="nucleotide sequence ID" value="NZ_BAAAEW010000026.1"/>
</dbReference>
<keyword evidence="6" id="KW-0963">Cytoplasm</keyword>
<evidence type="ECO:0000259" key="11">
    <source>
        <dbReference type="Pfam" id="PF02108"/>
    </source>
</evidence>
<evidence type="ECO:0000256" key="10">
    <source>
        <dbReference type="SAM" id="MobiDB-lite"/>
    </source>
</evidence>
<keyword evidence="12" id="KW-0282">Flagellum</keyword>
<keyword evidence="12" id="KW-0969">Cilium</keyword>
<protein>
    <recommendedName>
        <fullName evidence="4">Flagellar assembly protein FliH</fullName>
    </recommendedName>
</protein>
<keyword evidence="12" id="KW-0966">Cell projection</keyword>
<evidence type="ECO:0000256" key="6">
    <source>
        <dbReference type="ARBA" id="ARBA00022490"/>
    </source>
</evidence>
<dbReference type="EMBL" id="BAAAEW010000026">
    <property type="protein sequence ID" value="GAA0758880.1"/>
    <property type="molecule type" value="Genomic_DNA"/>
</dbReference>
<organism evidence="12 13">
    <name type="scientific">Ideonella azotifigens</name>
    <dbReference type="NCBI Taxonomy" id="513160"/>
    <lineage>
        <taxon>Bacteria</taxon>
        <taxon>Pseudomonadati</taxon>
        <taxon>Pseudomonadota</taxon>
        <taxon>Betaproteobacteria</taxon>
        <taxon>Burkholderiales</taxon>
        <taxon>Sphaerotilaceae</taxon>
        <taxon>Ideonella</taxon>
    </lineage>
</organism>
<dbReference type="Pfam" id="PF02108">
    <property type="entry name" value="FliH"/>
    <property type="match status" value="1"/>
</dbReference>
<dbReference type="Proteomes" id="UP001500279">
    <property type="component" value="Unassembled WGS sequence"/>
</dbReference>
<evidence type="ECO:0000256" key="1">
    <source>
        <dbReference type="ARBA" id="ARBA00003041"/>
    </source>
</evidence>
<keyword evidence="5" id="KW-0813">Transport</keyword>
<dbReference type="PANTHER" id="PTHR34982:SF1">
    <property type="entry name" value="FLAGELLAR ASSEMBLY PROTEIN FLIH"/>
    <property type="match status" value="1"/>
</dbReference>
<keyword evidence="13" id="KW-1185">Reference proteome</keyword>
<gene>
    <name evidence="12" type="primary">fliH</name>
    <name evidence="12" type="ORF">GCM10009107_39780</name>
</gene>
<keyword evidence="8" id="KW-0653">Protein transport</keyword>
<feature type="region of interest" description="Disordered" evidence="10">
    <location>
        <begin position="225"/>
        <end position="245"/>
    </location>
</feature>
<evidence type="ECO:0000256" key="8">
    <source>
        <dbReference type="ARBA" id="ARBA00022927"/>
    </source>
</evidence>
<evidence type="ECO:0000256" key="2">
    <source>
        <dbReference type="ARBA" id="ARBA00004496"/>
    </source>
</evidence>
<comment type="subcellular location">
    <subcellularLocation>
        <location evidence="2">Cytoplasm</location>
    </subcellularLocation>
</comment>
<comment type="similarity">
    <text evidence="3">Belongs to the FliH family.</text>
</comment>
<evidence type="ECO:0000313" key="13">
    <source>
        <dbReference type="Proteomes" id="UP001500279"/>
    </source>
</evidence>
<evidence type="ECO:0000256" key="3">
    <source>
        <dbReference type="ARBA" id="ARBA00006602"/>
    </source>
</evidence>
<keyword evidence="9" id="KW-1006">Bacterial flagellum protein export</keyword>
<evidence type="ECO:0000313" key="12">
    <source>
        <dbReference type="EMBL" id="GAA0758880.1"/>
    </source>
</evidence>
<dbReference type="PRINTS" id="PR01003">
    <property type="entry name" value="FLGFLIH"/>
</dbReference>